<keyword evidence="5" id="KW-0378">Hydrolase</keyword>
<dbReference type="GO" id="GO:0016020">
    <property type="term" value="C:membrane"/>
    <property type="evidence" value="ECO:0007669"/>
    <property type="project" value="TreeGrafter"/>
</dbReference>
<dbReference type="InterPro" id="IPR011040">
    <property type="entry name" value="Sialidase"/>
</dbReference>
<dbReference type="GO" id="GO:0004308">
    <property type="term" value="F:exo-alpha-sialidase activity"/>
    <property type="evidence" value="ECO:0007669"/>
    <property type="project" value="UniProtKB-EC"/>
</dbReference>
<dbReference type="PANTHER" id="PTHR10628">
    <property type="entry name" value="SIALIDASE"/>
    <property type="match status" value="1"/>
</dbReference>
<reference evidence="5" key="1">
    <citation type="submission" date="2021-04" db="EMBL/GenBank/DDBJ databases">
        <authorList>
            <person name="Rodrigo-Torres L."/>
            <person name="Arahal R. D."/>
            <person name="Lucena T."/>
        </authorList>
    </citation>
    <scope>NUCLEOTIDE SEQUENCE</scope>
    <source>
        <strain evidence="5">CECT 9275</strain>
    </source>
</reference>
<dbReference type="SUPFAM" id="SSF50939">
    <property type="entry name" value="Sialidases"/>
    <property type="match status" value="1"/>
</dbReference>
<dbReference type="AlphaFoldDB" id="A0A916JI59"/>
<dbReference type="RefSeq" id="WP_215242150.1">
    <property type="nucleotide sequence ID" value="NZ_CAJRAF010000004.1"/>
</dbReference>
<comment type="catalytic activity">
    <reaction evidence="1">
        <text>Hydrolysis of alpha-(2-&gt;3)-, alpha-(2-&gt;6)-, alpha-(2-&gt;8)- glycosidic linkages of terminal sialic acid residues in oligosaccharides, glycoproteins, glycolipids, colominic acid and synthetic substrates.</text>
        <dbReference type="EC" id="3.2.1.18"/>
    </reaction>
</comment>
<comment type="similarity">
    <text evidence="2">Belongs to the glycosyl hydrolase 33 family.</text>
</comment>
<evidence type="ECO:0000313" key="5">
    <source>
        <dbReference type="EMBL" id="CAG5017669.1"/>
    </source>
</evidence>
<evidence type="ECO:0000256" key="2">
    <source>
        <dbReference type="ARBA" id="ARBA00009348"/>
    </source>
</evidence>
<keyword evidence="5" id="KW-0326">Glycosidase</keyword>
<sequence length="385" mass="42817">MKFIISFLVAFGYFIGRVWAQEASPVFTSGTEGFKSFRIPAIVRTPQGELLAFAEGRVQGSGDFGDIDIVLKRSKDGGKSWSAAETVVNYDKLQAGNPAPVLDLLDPRYPKGRLFLFYNTGNNHENEVRKGKGLREVWYKSSLDGGITWSEPVNITTQVHRPKQPQVNPDYNFQQDWRSYANTPGHAMQFSGGRYNGRIYVAANHSAGESHPESEDYQAHAFYSDDHGATFKLSDKIGIPGSNEASAAQLSDNRLMLNARNQKGDVKARIVAISKDGGVKWDTTYFDSNLPDPICEGSILTVGKNKGKHILAFSNAADIKNRNNLTLRISYDEGKTWAKNILIGSEPGSADYTAYSDIVQTGKKTIGVLYEFDDYRQIVYKEVKW</sequence>
<evidence type="ECO:0000259" key="4">
    <source>
        <dbReference type="Pfam" id="PF13088"/>
    </source>
</evidence>
<dbReference type="GO" id="GO:0005737">
    <property type="term" value="C:cytoplasm"/>
    <property type="evidence" value="ECO:0007669"/>
    <property type="project" value="TreeGrafter"/>
</dbReference>
<evidence type="ECO:0000256" key="1">
    <source>
        <dbReference type="ARBA" id="ARBA00000427"/>
    </source>
</evidence>
<dbReference type="EC" id="3.2.1.18" evidence="3"/>
<dbReference type="GO" id="GO:0006689">
    <property type="term" value="P:ganglioside catabolic process"/>
    <property type="evidence" value="ECO:0007669"/>
    <property type="project" value="TreeGrafter"/>
</dbReference>
<organism evidence="5 6">
    <name type="scientific">Dyadobacter helix</name>
    <dbReference type="NCBI Taxonomy" id="2822344"/>
    <lineage>
        <taxon>Bacteria</taxon>
        <taxon>Pseudomonadati</taxon>
        <taxon>Bacteroidota</taxon>
        <taxon>Cytophagia</taxon>
        <taxon>Cytophagales</taxon>
        <taxon>Spirosomataceae</taxon>
        <taxon>Dyadobacter</taxon>
    </lineage>
</organism>
<dbReference type="GO" id="GO:0009313">
    <property type="term" value="P:oligosaccharide catabolic process"/>
    <property type="evidence" value="ECO:0007669"/>
    <property type="project" value="TreeGrafter"/>
</dbReference>
<dbReference type="Gene3D" id="2.120.10.10">
    <property type="match status" value="1"/>
</dbReference>
<proteinExistence type="inferred from homology"/>
<evidence type="ECO:0000256" key="3">
    <source>
        <dbReference type="ARBA" id="ARBA00012733"/>
    </source>
</evidence>
<dbReference type="InterPro" id="IPR036278">
    <property type="entry name" value="Sialidase_sf"/>
</dbReference>
<dbReference type="Pfam" id="PF13088">
    <property type="entry name" value="BNR_2"/>
    <property type="match status" value="1"/>
</dbReference>
<feature type="domain" description="Sialidase" evidence="4">
    <location>
        <begin position="48"/>
        <end position="363"/>
    </location>
</feature>
<name>A0A916JI59_9BACT</name>
<accession>A0A916JI59</accession>
<dbReference type="InterPro" id="IPR026856">
    <property type="entry name" value="Sialidase_fam"/>
</dbReference>
<gene>
    <name evidence="5" type="primary">nedA</name>
    <name evidence="5" type="ORF">DYBT9275_05822</name>
</gene>
<dbReference type="CDD" id="cd15482">
    <property type="entry name" value="Sialidase_non-viral"/>
    <property type="match status" value="1"/>
</dbReference>
<keyword evidence="6" id="KW-1185">Reference proteome</keyword>
<protein>
    <recommendedName>
        <fullName evidence="3">exo-alpha-sialidase</fullName>
        <ecNumber evidence="3">3.2.1.18</ecNumber>
    </recommendedName>
</protein>
<evidence type="ECO:0000313" key="6">
    <source>
        <dbReference type="Proteomes" id="UP000680038"/>
    </source>
</evidence>
<comment type="caution">
    <text evidence="5">The sequence shown here is derived from an EMBL/GenBank/DDBJ whole genome shotgun (WGS) entry which is preliminary data.</text>
</comment>
<dbReference type="PANTHER" id="PTHR10628:SF30">
    <property type="entry name" value="EXO-ALPHA-SIALIDASE"/>
    <property type="match status" value="1"/>
</dbReference>
<dbReference type="EMBL" id="CAJRAF010000004">
    <property type="protein sequence ID" value="CAG5017669.1"/>
    <property type="molecule type" value="Genomic_DNA"/>
</dbReference>
<dbReference type="Proteomes" id="UP000680038">
    <property type="component" value="Unassembled WGS sequence"/>
</dbReference>